<name>A0ACB5RF08_9CLOT</name>
<reference evidence="1" key="1">
    <citation type="journal article" date="2025" name="Int. J. Syst. Evol. Microbiol.">
        <title>Inconstantimicrobium mannanitabidum sp. nov., a novel member of the family Clostridiaceae isolated from anoxic soil under the treatment of reductive soil disinfestation.</title>
        <authorList>
            <person name="Ueki A."/>
            <person name="Tonouchi A."/>
            <person name="Honma S."/>
            <person name="Kaku N."/>
            <person name="Ueki K."/>
        </authorList>
    </citation>
    <scope>NUCLEOTIDE SEQUENCE</scope>
    <source>
        <strain evidence="1">TW13</strain>
    </source>
</reference>
<dbReference type="EMBL" id="BROD01000001">
    <property type="protein sequence ID" value="GKX67782.1"/>
    <property type="molecule type" value="Genomic_DNA"/>
</dbReference>
<comment type="caution">
    <text evidence="1">The sequence shown here is derived from an EMBL/GenBank/DDBJ whole genome shotgun (WGS) entry which is preliminary data.</text>
</comment>
<keyword evidence="2" id="KW-1185">Reference proteome</keyword>
<accession>A0ACB5RF08</accession>
<evidence type="ECO:0000313" key="2">
    <source>
        <dbReference type="Proteomes" id="UP001058074"/>
    </source>
</evidence>
<sequence length="481" mass="55031">MKKNFEISFTKFVIYSLRFIFFTIAIVAAGQLINYLKFKNSMLSVALIAFYIILGIGVYYGLNKKVKTTTMLLVLIILGLILRIVWSFSVNSIPVSDFNTAYRSAGDLLKGDFSMMKGTAYFGRFPHLIGLVLYFAFIRNIFGGSSLLVLKIINILFSTSTIFLVYLICKEIFSDKKRVIIGTFLAAVFPTSILYTAVYCTENMAIPFYLGSIYYFFLVVKNKKKEEYLLLSGCLLLIGHLWRSVAQVMIVAYLLYIIIYYQKKNILKFKACMYICISFIIPFVIISNTFIWTGMTDRPLWSGSEPGITSVLKGSNIPTGGRWNDEDAKFIEANLKNEKLLVEESKKKIIERYTTTAPSDLVYFVFRKVTMQWKEGDFGAAFWAQLQVPQQDVGIDVANNGVVWYQLFHLTLLILIIRGLFRKQEYLEKKLINLFYIIFCGYGLTFLILESQERYAFIVNWLFIILPLAAVKGDEASVGSN</sequence>
<dbReference type="Proteomes" id="UP001058074">
    <property type="component" value="Unassembled WGS sequence"/>
</dbReference>
<proteinExistence type="predicted"/>
<evidence type="ECO:0000313" key="1">
    <source>
        <dbReference type="EMBL" id="GKX67782.1"/>
    </source>
</evidence>
<gene>
    <name evidence="1" type="ORF">rsdtw13_30400</name>
</gene>
<protein>
    <submittedName>
        <fullName evidence="1">Uncharacterized protein</fullName>
    </submittedName>
</protein>
<organism evidence="1 2">
    <name type="scientific">Inconstantimicrobium mannanitabidum</name>
    <dbReference type="NCBI Taxonomy" id="1604901"/>
    <lineage>
        <taxon>Bacteria</taxon>
        <taxon>Bacillati</taxon>
        <taxon>Bacillota</taxon>
        <taxon>Clostridia</taxon>
        <taxon>Eubacteriales</taxon>
        <taxon>Clostridiaceae</taxon>
        <taxon>Inconstantimicrobium</taxon>
    </lineage>
</organism>